<dbReference type="EMBL" id="PKMF04000412">
    <property type="protein sequence ID" value="KAK7833091.1"/>
    <property type="molecule type" value="Genomic_DNA"/>
</dbReference>
<accession>A0AAW0K423</accession>
<protein>
    <submittedName>
        <fullName evidence="1">Uncharacterized protein</fullName>
    </submittedName>
</protein>
<gene>
    <name evidence="1" type="ORF">CFP56_025832</name>
</gene>
<name>A0AAW0K423_QUESU</name>
<sequence>MMIMEWSRKAKKDKVGLKGRPLAEAVEGAGLNKLREILMHVVIKVLGKAAAQYILRFCPLYELKLWTIYKLLCWTSRLDEDLQVNLLNIIT</sequence>
<evidence type="ECO:0000313" key="1">
    <source>
        <dbReference type="EMBL" id="KAK7833091.1"/>
    </source>
</evidence>
<reference evidence="1 2" key="1">
    <citation type="journal article" date="2018" name="Sci. Data">
        <title>The draft genome sequence of cork oak.</title>
        <authorList>
            <person name="Ramos A.M."/>
            <person name="Usie A."/>
            <person name="Barbosa P."/>
            <person name="Barros P.M."/>
            <person name="Capote T."/>
            <person name="Chaves I."/>
            <person name="Simoes F."/>
            <person name="Abreu I."/>
            <person name="Carrasquinho I."/>
            <person name="Faro C."/>
            <person name="Guimaraes J.B."/>
            <person name="Mendonca D."/>
            <person name="Nobrega F."/>
            <person name="Rodrigues L."/>
            <person name="Saibo N.J.M."/>
            <person name="Varela M.C."/>
            <person name="Egas C."/>
            <person name="Matos J."/>
            <person name="Miguel C.M."/>
            <person name="Oliveira M.M."/>
            <person name="Ricardo C.P."/>
            <person name="Goncalves S."/>
        </authorList>
    </citation>
    <scope>NUCLEOTIDE SEQUENCE [LARGE SCALE GENOMIC DNA]</scope>
    <source>
        <strain evidence="2">cv. HL8</strain>
    </source>
</reference>
<dbReference type="AlphaFoldDB" id="A0AAW0K423"/>
<comment type="caution">
    <text evidence="1">The sequence shown here is derived from an EMBL/GenBank/DDBJ whole genome shotgun (WGS) entry which is preliminary data.</text>
</comment>
<evidence type="ECO:0000313" key="2">
    <source>
        <dbReference type="Proteomes" id="UP000237347"/>
    </source>
</evidence>
<organism evidence="1 2">
    <name type="scientific">Quercus suber</name>
    <name type="common">Cork oak</name>
    <dbReference type="NCBI Taxonomy" id="58331"/>
    <lineage>
        <taxon>Eukaryota</taxon>
        <taxon>Viridiplantae</taxon>
        <taxon>Streptophyta</taxon>
        <taxon>Embryophyta</taxon>
        <taxon>Tracheophyta</taxon>
        <taxon>Spermatophyta</taxon>
        <taxon>Magnoliopsida</taxon>
        <taxon>eudicotyledons</taxon>
        <taxon>Gunneridae</taxon>
        <taxon>Pentapetalae</taxon>
        <taxon>rosids</taxon>
        <taxon>fabids</taxon>
        <taxon>Fagales</taxon>
        <taxon>Fagaceae</taxon>
        <taxon>Quercus</taxon>
    </lineage>
</organism>
<dbReference type="Proteomes" id="UP000237347">
    <property type="component" value="Unassembled WGS sequence"/>
</dbReference>
<proteinExistence type="predicted"/>
<keyword evidence="2" id="KW-1185">Reference proteome</keyword>